<dbReference type="OrthoDB" id="7612567at2759"/>
<gene>
    <name evidence="1" type="ORF">FWK35_00036370</name>
</gene>
<evidence type="ECO:0000313" key="2">
    <source>
        <dbReference type="Proteomes" id="UP000478052"/>
    </source>
</evidence>
<dbReference type="AlphaFoldDB" id="A0A6G0VN80"/>
<dbReference type="EMBL" id="VUJU01014543">
    <property type="protein sequence ID" value="KAF0701825.1"/>
    <property type="molecule type" value="Genomic_DNA"/>
</dbReference>
<dbReference type="Proteomes" id="UP000478052">
    <property type="component" value="Unassembled WGS sequence"/>
</dbReference>
<keyword evidence="2" id="KW-1185">Reference proteome</keyword>
<comment type="caution">
    <text evidence="1">The sequence shown here is derived from an EMBL/GenBank/DDBJ whole genome shotgun (WGS) entry which is preliminary data.</text>
</comment>
<proteinExistence type="predicted"/>
<evidence type="ECO:0000313" key="1">
    <source>
        <dbReference type="EMBL" id="KAF0701825.1"/>
    </source>
</evidence>
<feature type="non-terminal residue" evidence="1">
    <location>
        <position position="1"/>
    </location>
</feature>
<name>A0A6G0VN80_APHCR</name>
<reference evidence="1 2" key="1">
    <citation type="submission" date="2019-08" db="EMBL/GenBank/DDBJ databases">
        <title>Whole genome of Aphis craccivora.</title>
        <authorList>
            <person name="Voronova N.V."/>
            <person name="Shulinski R.S."/>
            <person name="Bandarenka Y.V."/>
            <person name="Zhorov D.G."/>
            <person name="Warner D."/>
        </authorList>
    </citation>
    <scope>NUCLEOTIDE SEQUENCE [LARGE SCALE GENOMIC DNA]</scope>
    <source>
        <strain evidence="1">180601</strain>
        <tissue evidence="1">Whole Body</tissue>
    </source>
</reference>
<accession>A0A6G0VN80</accession>
<protein>
    <submittedName>
        <fullName evidence="1">Uncharacterized protein</fullName>
    </submittedName>
</protein>
<sequence length="179" mass="20591">IQIFNTANKYFRGQGPRYADSLSKHFVKTFCLIYGRGNVSYNVHSLIHLSQDAKKYGVIDNFSSFPYEHYLQHIKKIVHSGQFPLTQLYNRITEERACESFIFKSLTNYPILGGYHFNGPLPEDISCDSVSQYSILSNKRDDCIIMALNKVGIVKNVINRNGDIFIVCSIFEKVFPIYN</sequence>
<organism evidence="1 2">
    <name type="scientific">Aphis craccivora</name>
    <name type="common">Cowpea aphid</name>
    <dbReference type="NCBI Taxonomy" id="307492"/>
    <lineage>
        <taxon>Eukaryota</taxon>
        <taxon>Metazoa</taxon>
        <taxon>Ecdysozoa</taxon>
        <taxon>Arthropoda</taxon>
        <taxon>Hexapoda</taxon>
        <taxon>Insecta</taxon>
        <taxon>Pterygota</taxon>
        <taxon>Neoptera</taxon>
        <taxon>Paraneoptera</taxon>
        <taxon>Hemiptera</taxon>
        <taxon>Sternorrhyncha</taxon>
        <taxon>Aphidomorpha</taxon>
        <taxon>Aphidoidea</taxon>
        <taxon>Aphididae</taxon>
        <taxon>Aphidini</taxon>
        <taxon>Aphis</taxon>
        <taxon>Aphis</taxon>
    </lineage>
</organism>